<dbReference type="FunFam" id="3.90.190.10:FF:000033">
    <property type="entry name" value="receptor-type tyrosine-protein phosphatase C isoform X1"/>
    <property type="match status" value="1"/>
</dbReference>
<protein>
    <recommendedName>
        <fullName evidence="15">Receptor-type tyrosine-protein phosphatase C</fullName>
        <ecNumber evidence="2">3.1.3.48</ecNumber>
    </recommendedName>
    <alternativeName>
        <fullName evidence="16">Leukocyte common antigen</fullName>
    </alternativeName>
</protein>
<dbReference type="GO" id="GO:0002244">
    <property type="term" value="P:hematopoietic progenitor cell differentiation"/>
    <property type="evidence" value="ECO:0007669"/>
    <property type="project" value="Ensembl"/>
</dbReference>
<dbReference type="GO" id="GO:0005001">
    <property type="term" value="F:transmembrane receptor protein tyrosine phosphatase activity"/>
    <property type="evidence" value="ECO:0007669"/>
    <property type="project" value="Ensembl"/>
</dbReference>
<feature type="compositionally biased region" description="Acidic residues" evidence="17">
    <location>
        <begin position="1005"/>
        <end position="1018"/>
    </location>
</feature>
<dbReference type="OrthoDB" id="5794147at2759"/>
<evidence type="ECO:0000256" key="7">
    <source>
        <dbReference type="ARBA" id="ARBA00022737"/>
    </source>
</evidence>
<dbReference type="GO" id="GO:0046426">
    <property type="term" value="P:negative regulation of receptor signaling pathway via JAK-STAT"/>
    <property type="evidence" value="ECO:0007669"/>
    <property type="project" value="Ensembl"/>
</dbReference>
<keyword evidence="3" id="KW-1003">Cell membrane</keyword>
<dbReference type="PROSITE" id="PS50055">
    <property type="entry name" value="TYR_PHOSPHATASE_PTP"/>
    <property type="match status" value="2"/>
</dbReference>
<dbReference type="GO" id="GO:0030890">
    <property type="term" value="P:positive regulation of B cell proliferation"/>
    <property type="evidence" value="ECO:0007669"/>
    <property type="project" value="Ensembl"/>
</dbReference>
<dbReference type="InterPro" id="IPR000242">
    <property type="entry name" value="PTP_cat"/>
</dbReference>
<organism evidence="23 24">
    <name type="scientific">Chinchilla lanigera</name>
    <name type="common">Long-tailed chinchilla</name>
    <name type="synonym">Chinchilla villidera</name>
    <dbReference type="NCBI Taxonomy" id="34839"/>
    <lineage>
        <taxon>Eukaryota</taxon>
        <taxon>Metazoa</taxon>
        <taxon>Chordata</taxon>
        <taxon>Craniata</taxon>
        <taxon>Vertebrata</taxon>
        <taxon>Euteleostomi</taxon>
        <taxon>Mammalia</taxon>
        <taxon>Eutheria</taxon>
        <taxon>Euarchontoglires</taxon>
        <taxon>Glires</taxon>
        <taxon>Rodentia</taxon>
        <taxon>Hystricomorpha</taxon>
        <taxon>Chinchillidae</taxon>
        <taxon>Chinchilla</taxon>
    </lineage>
</organism>
<dbReference type="GO" id="GO:0043395">
    <property type="term" value="F:heparan sulfate proteoglycan binding"/>
    <property type="evidence" value="ECO:0007669"/>
    <property type="project" value="Ensembl"/>
</dbReference>
<dbReference type="Pfam" id="PF12567">
    <property type="entry name" value="CD45"/>
    <property type="match status" value="1"/>
</dbReference>
<dbReference type="SUPFAM" id="SSF49265">
    <property type="entry name" value="Fibronectin type III"/>
    <property type="match status" value="1"/>
</dbReference>
<dbReference type="GO" id="GO:0050850">
    <property type="term" value="P:positive regulation of calcium-mediated signaling"/>
    <property type="evidence" value="ECO:0007669"/>
    <property type="project" value="Ensembl"/>
</dbReference>
<keyword evidence="6 19" id="KW-0732">Signal</keyword>
<feature type="region of interest" description="Disordered" evidence="17">
    <location>
        <begin position="1238"/>
        <end position="1312"/>
    </location>
</feature>
<dbReference type="GO" id="GO:0030506">
    <property type="term" value="F:ankyrin binding"/>
    <property type="evidence" value="ECO:0007669"/>
    <property type="project" value="Ensembl"/>
</dbReference>
<dbReference type="GO" id="GO:0046641">
    <property type="term" value="P:positive regulation of alpha-beta T cell proliferation"/>
    <property type="evidence" value="ECO:0007669"/>
    <property type="project" value="Ensembl"/>
</dbReference>
<gene>
    <name evidence="23" type="primary">PTPRC</name>
</gene>
<evidence type="ECO:0000256" key="11">
    <source>
        <dbReference type="ARBA" id="ARBA00023136"/>
    </source>
</evidence>
<feature type="domain" description="Fibronectin type-III" evidence="22">
    <location>
        <begin position="393"/>
        <end position="484"/>
    </location>
</feature>
<evidence type="ECO:0000256" key="4">
    <source>
        <dbReference type="ARBA" id="ARBA00022553"/>
    </source>
</evidence>
<evidence type="ECO:0000256" key="16">
    <source>
        <dbReference type="ARBA" id="ARBA00078812"/>
    </source>
</evidence>
<evidence type="ECO:0000256" key="1">
    <source>
        <dbReference type="ARBA" id="ARBA00004251"/>
    </source>
</evidence>
<dbReference type="PROSITE" id="PS50853">
    <property type="entry name" value="FN3"/>
    <property type="match status" value="2"/>
</dbReference>
<dbReference type="PANTHER" id="PTHR19134">
    <property type="entry name" value="RECEPTOR-TYPE TYROSINE-PROTEIN PHOSPHATASE"/>
    <property type="match status" value="1"/>
</dbReference>
<dbReference type="RefSeq" id="XP_013377400.1">
    <property type="nucleotide sequence ID" value="XM_013521946.1"/>
</dbReference>
<dbReference type="Proteomes" id="UP000694398">
    <property type="component" value="Unassembled WGS sequence"/>
</dbReference>
<comment type="catalytic activity">
    <reaction evidence="13">
        <text>O-phospho-L-tyrosyl-[protein] + H2O = L-tyrosyl-[protein] + phosphate</text>
        <dbReference type="Rhea" id="RHEA:10684"/>
        <dbReference type="Rhea" id="RHEA-COMP:10136"/>
        <dbReference type="Rhea" id="RHEA-COMP:20101"/>
        <dbReference type="ChEBI" id="CHEBI:15377"/>
        <dbReference type="ChEBI" id="CHEBI:43474"/>
        <dbReference type="ChEBI" id="CHEBI:46858"/>
        <dbReference type="ChEBI" id="CHEBI:61978"/>
        <dbReference type="EC" id="3.1.3.48"/>
    </reaction>
</comment>
<dbReference type="GO" id="GO:1902215">
    <property type="term" value="P:negative regulation of interleukin-4-mediated signaling pathway"/>
    <property type="evidence" value="ECO:0007669"/>
    <property type="project" value="Ensembl"/>
</dbReference>
<dbReference type="GO" id="GO:0001915">
    <property type="term" value="P:negative regulation of T cell mediated cytotoxicity"/>
    <property type="evidence" value="ECO:0007669"/>
    <property type="project" value="Ensembl"/>
</dbReference>
<keyword evidence="4" id="KW-0597">Phosphoprotein</keyword>
<evidence type="ECO:0000256" key="10">
    <source>
        <dbReference type="ARBA" id="ARBA00022989"/>
    </source>
</evidence>
<dbReference type="GO" id="GO:0042492">
    <property type="term" value="P:gamma-delta T cell differentiation"/>
    <property type="evidence" value="ECO:0007669"/>
    <property type="project" value="Ensembl"/>
</dbReference>
<feature type="domain" description="Tyrosine specific protein phosphatases" evidence="21">
    <location>
        <begin position="1141"/>
        <end position="1225"/>
    </location>
</feature>
<dbReference type="GO" id="GO:0045059">
    <property type="term" value="P:positive thymic T cell selection"/>
    <property type="evidence" value="ECO:0007669"/>
    <property type="project" value="Ensembl"/>
</dbReference>
<dbReference type="GO" id="GO:0001916">
    <property type="term" value="P:positive regulation of T cell mediated cytotoxicity"/>
    <property type="evidence" value="ECO:0007669"/>
    <property type="project" value="Ensembl"/>
</dbReference>
<dbReference type="InterPro" id="IPR003961">
    <property type="entry name" value="FN3_dom"/>
</dbReference>
<dbReference type="GO" id="GO:0045588">
    <property type="term" value="P:positive regulation of gamma-delta T cell differentiation"/>
    <property type="evidence" value="ECO:0007669"/>
    <property type="project" value="Ensembl"/>
</dbReference>
<dbReference type="InterPro" id="IPR013783">
    <property type="entry name" value="Ig-like_fold"/>
</dbReference>
<keyword evidence="11 18" id="KW-0472">Membrane</keyword>
<evidence type="ECO:0000256" key="18">
    <source>
        <dbReference type="SAM" id="Phobius"/>
    </source>
</evidence>
<proteinExistence type="inferred from homology"/>
<evidence type="ECO:0000256" key="15">
    <source>
        <dbReference type="ARBA" id="ARBA00073601"/>
    </source>
</evidence>
<dbReference type="GO" id="GO:0045121">
    <property type="term" value="C:membrane raft"/>
    <property type="evidence" value="ECO:0007669"/>
    <property type="project" value="Ensembl"/>
</dbReference>
<dbReference type="GO" id="GO:0070374">
    <property type="term" value="P:positive regulation of ERK1 and ERK2 cascade"/>
    <property type="evidence" value="ECO:0007669"/>
    <property type="project" value="Ensembl"/>
</dbReference>
<reference evidence="23" key="1">
    <citation type="submission" date="2025-05" db="UniProtKB">
        <authorList>
            <consortium name="Ensembl"/>
        </authorList>
    </citation>
    <scope>IDENTIFICATION</scope>
</reference>
<dbReference type="GO" id="GO:0005102">
    <property type="term" value="F:signaling receptor binding"/>
    <property type="evidence" value="ECO:0007669"/>
    <property type="project" value="Ensembl"/>
</dbReference>
<dbReference type="InterPro" id="IPR016335">
    <property type="entry name" value="Ptprc"/>
</dbReference>
<dbReference type="GO" id="GO:0007159">
    <property type="term" value="P:leukocyte cell-cell adhesion"/>
    <property type="evidence" value="ECO:0007669"/>
    <property type="project" value="Ensembl"/>
</dbReference>
<feature type="region of interest" description="Disordered" evidence="17">
    <location>
        <begin position="998"/>
        <end position="1020"/>
    </location>
</feature>
<dbReference type="PROSITE" id="PS00383">
    <property type="entry name" value="TYR_PHOSPHATASE_1"/>
    <property type="match status" value="1"/>
</dbReference>
<feature type="domain" description="Tyrosine-protein phosphatase" evidence="20">
    <location>
        <begin position="950"/>
        <end position="1234"/>
    </location>
</feature>
<dbReference type="Ensembl" id="ENSCLAT00000024140.1">
    <property type="protein sequence ID" value="ENSCLAP00000023913.1"/>
    <property type="gene ID" value="ENSCLAG00000016409.1"/>
</dbReference>
<dbReference type="GO" id="GO:0051209">
    <property type="term" value="P:release of sequestered calcium ion into cytosol"/>
    <property type="evidence" value="ECO:0007669"/>
    <property type="project" value="Ensembl"/>
</dbReference>
<evidence type="ECO:0000256" key="9">
    <source>
        <dbReference type="ARBA" id="ARBA00022912"/>
    </source>
</evidence>
<dbReference type="GO" id="GO:0032760">
    <property type="term" value="P:positive regulation of tumor necrosis factor production"/>
    <property type="evidence" value="ECO:0007669"/>
    <property type="project" value="Ensembl"/>
</dbReference>
<feature type="compositionally biased region" description="Polar residues" evidence="17">
    <location>
        <begin position="173"/>
        <end position="182"/>
    </location>
</feature>
<dbReference type="GO" id="GO:0000165">
    <property type="term" value="P:MAPK cascade"/>
    <property type="evidence" value="ECO:0007669"/>
    <property type="project" value="Ensembl"/>
</dbReference>
<comment type="similarity">
    <text evidence="14">Belongs to the protein-tyrosine phosphatase family. Receptor class 1/6 subfamily.</text>
</comment>
<feature type="compositionally biased region" description="Low complexity" evidence="17">
    <location>
        <begin position="183"/>
        <end position="204"/>
    </location>
</feature>
<dbReference type="GO" id="GO:0030507">
    <property type="term" value="F:spectrin binding"/>
    <property type="evidence" value="ECO:0007669"/>
    <property type="project" value="Ensembl"/>
</dbReference>
<dbReference type="PANTHER" id="PTHR19134:SF539">
    <property type="entry name" value="RECEPTOR-TYPE TYROSINE-PROTEIN PHOSPHATASE C"/>
    <property type="match status" value="1"/>
</dbReference>
<evidence type="ECO:0000256" key="19">
    <source>
        <dbReference type="SAM" id="SignalP"/>
    </source>
</evidence>
<dbReference type="GO" id="GO:2001238">
    <property type="term" value="P:positive regulation of extrinsic apoptotic signaling pathway"/>
    <property type="evidence" value="ECO:0007669"/>
    <property type="project" value="Ensembl"/>
</dbReference>
<dbReference type="GO" id="GO:0032703">
    <property type="term" value="P:negative regulation of interleukin-2 production"/>
    <property type="evidence" value="ECO:0007669"/>
    <property type="project" value="Ensembl"/>
</dbReference>
<dbReference type="GO" id="GO:0097191">
    <property type="term" value="P:extrinsic apoptotic signaling pathway"/>
    <property type="evidence" value="ECO:0007669"/>
    <property type="project" value="Ensembl"/>
</dbReference>
<dbReference type="GO" id="GO:0046633">
    <property type="term" value="P:alpha-beta T cell proliferation"/>
    <property type="evidence" value="ECO:0007669"/>
    <property type="project" value="Ensembl"/>
</dbReference>
<dbReference type="GO" id="GO:0030292">
    <property type="term" value="F:protein tyrosine kinase inhibitor activity"/>
    <property type="evidence" value="ECO:0007669"/>
    <property type="project" value="Ensembl"/>
</dbReference>
<accession>A0A8C2W9R2</accession>
<dbReference type="CDD" id="cd14557">
    <property type="entry name" value="R-PTPc-C-1"/>
    <property type="match status" value="1"/>
</dbReference>
<feature type="transmembrane region" description="Helical" evidence="18">
    <location>
        <begin position="582"/>
        <end position="603"/>
    </location>
</feature>
<dbReference type="GO" id="GO:0001779">
    <property type="term" value="P:natural killer cell differentiation"/>
    <property type="evidence" value="ECO:0007669"/>
    <property type="project" value="Ensembl"/>
</dbReference>
<dbReference type="GO" id="GO:0000122">
    <property type="term" value="P:negative regulation of transcription by RNA polymerase II"/>
    <property type="evidence" value="ECO:0007669"/>
    <property type="project" value="Ensembl"/>
</dbReference>
<feature type="region of interest" description="Disordered" evidence="17">
    <location>
        <begin position="32"/>
        <end position="223"/>
    </location>
</feature>
<keyword evidence="8" id="KW-0378">Hydrolase</keyword>
<dbReference type="Gene3D" id="2.60.40.10">
    <property type="entry name" value="Immunoglobulins"/>
    <property type="match status" value="2"/>
</dbReference>
<dbReference type="InterPro" id="IPR016130">
    <property type="entry name" value="Tyr_Pase_AS"/>
</dbReference>
<dbReference type="GO" id="GO:0051726">
    <property type="term" value="P:regulation of cell cycle"/>
    <property type="evidence" value="ECO:0007669"/>
    <property type="project" value="Ensembl"/>
</dbReference>
<evidence type="ECO:0000256" key="5">
    <source>
        <dbReference type="ARBA" id="ARBA00022692"/>
    </source>
</evidence>
<dbReference type="GO" id="GO:0032059">
    <property type="term" value="C:bleb"/>
    <property type="evidence" value="ECO:0007669"/>
    <property type="project" value="Ensembl"/>
</dbReference>
<dbReference type="Gene3D" id="3.90.190.10">
    <property type="entry name" value="Protein tyrosine phosphatase superfamily"/>
    <property type="match status" value="2"/>
</dbReference>
<dbReference type="GO" id="GO:0008201">
    <property type="term" value="F:heparin binding"/>
    <property type="evidence" value="ECO:0007669"/>
    <property type="project" value="Ensembl"/>
</dbReference>
<comment type="subcellular location">
    <subcellularLocation>
        <location evidence="1">Cell membrane</location>
        <topology evidence="1">Single-pass type I membrane protein</topology>
    </subcellularLocation>
</comment>
<dbReference type="GO" id="GO:0048539">
    <property type="term" value="P:bone marrow development"/>
    <property type="evidence" value="ECO:0007669"/>
    <property type="project" value="Ensembl"/>
</dbReference>
<feature type="signal peptide" evidence="19">
    <location>
        <begin position="1"/>
        <end position="25"/>
    </location>
</feature>
<dbReference type="InterPro" id="IPR000387">
    <property type="entry name" value="Tyr_Pase_dom"/>
</dbReference>
<dbReference type="GO" id="GO:2000473">
    <property type="term" value="P:positive regulation of hematopoietic stem cell migration"/>
    <property type="evidence" value="ECO:0007669"/>
    <property type="project" value="Ensembl"/>
</dbReference>
<dbReference type="Pfam" id="PF12453">
    <property type="entry name" value="PTP_N"/>
    <property type="match status" value="1"/>
</dbReference>
<dbReference type="GO" id="GO:0030183">
    <property type="term" value="P:B cell differentiation"/>
    <property type="evidence" value="ECO:0007669"/>
    <property type="project" value="Ensembl"/>
</dbReference>
<feature type="compositionally biased region" description="Polar residues" evidence="17">
    <location>
        <begin position="69"/>
        <end position="104"/>
    </location>
</feature>
<dbReference type="InterPro" id="IPR003595">
    <property type="entry name" value="Tyr_Pase_cat"/>
</dbReference>
<feature type="compositionally biased region" description="Low complexity" evidence="17">
    <location>
        <begin position="139"/>
        <end position="168"/>
    </location>
</feature>
<dbReference type="GO" id="GO:0050856">
    <property type="term" value="P:regulation of T cell receptor signaling pathway"/>
    <property type="evidence" value="ECO:0007669"/>
    <property type="project" value="Ensembl"/>
</dbReference>
<evidence type="ECO:0000259" key="20">
    <source>
        <dbReference type="PROSITE" id="PS50055"/>
    </source>
</evidence>
<dbReference type="GO" id="GO:0005925">
    <property type="term" value="C:focal adhesion"/>
    <property type="evidence" value="ECO:0007669"/>
    <property type="project" value="Ensembl"/>
</dbReference>
<name>A0A8C2W9R2_CHILA</name>
<dbReference type="SMART" id="SM00404">
    <property type="entry name" value="PTPc_motif"/>
    <property type="match status" value="2"/>
</dbReference>
<dbReference type="GO" id="GO:0009897">
    <property type="term" value="C:external side of plasma membrane"/>
    <property type="evidence" value="ECO:0007669"/>
    <property type="project" value="Ensembl"/>
</dbReference>
<dbReference type="GO" id="GO:0070373">
    <property type="term" value="P:negative regulation of ERK1 and ERK2 cascade"/>
    <property type="evidence" value="ECO:0007669"/>
    <property type="project" value="Ensembl"/>
</dbReference>
<feature type="compositionally biased region" description="Basic and acidic residues" evidence="17">
    <location>
        <begin position="1246"/>
        <end position="1262"/>
    </location>
</feature>
<feature type="domain" description="Tyrosine-protein phosphatase" evidence="20">
    <location>
        <begin position="657"/>
        <end position="916"/>
    </location>
</feature>
<dbReference type="GO" id="GO:0045060">
    <property type="term" value="P:negative thymic T cell selection"/>
    <property type="evidence" value="ECO:0007669"/>
    <property type="project" value="Ensembl"/>
</dbReference>
<dbReference type="GO" id="GO:0050852">
    <property type="term" value="P:T cell receptor signaling pathway"/>
    <property type="evidence" value="ECO:0007669"/>
    <property type="project" value="Ensembl"/>
</dbReference>
<feature type="domain" description="Fibronectin type-III" evidence="22">
    <location>
        <begin position="488"/>
        <end position="580"/>
    </location>
</feature>
<dbReference type="CDD" id="cd00063">
    <property type="entry name" value="FN3"/>
    <property type="match status" value="2"/>
</dbReference>
<evidence type="ECO:0000259" key="21">
    <source>
        <dbReference type="PROSITE" id="PS50056"/>
    </source>
</evidence>
<sequence>MTMHLWFQLLVFGFAFLDTNICVTGQDFTTSTPGLTAPEKPHALPSSGPLPARTNASSPASISDRGNDSSETTPPASPSDSSGHVSLDPSDNANALNVTGNATIPTPLPRTHTDSQAPSTGGADTQTLSSKADLTTLKPSSGGPEPTGTPGERNTTFPADTAFTPADTLRPARNSTAASLTHASNTSTSDNASDSNSISTASSTQNPAASTLPPTTTIVPTTTKIPCDREYGTISVTYKNDKDTSFTAELNVPRNVTCNSEDCRKVLQNLKGCSNLTIHIADGSCSPPTILELYVPPAYEKFKLYNCTTREKANTSICLQWKNTETLRCIKEFQYIYKCVGPSNISESPNELFEKDDLQPNTKYSCTSQVKYNGQHYRNETIDIETDLGVPGEPKILTCEAKDESTAEVIWAPPKYSSGFCFSYLNISGKIRSFYLNSNVTNYTLKSLESYTDYTVSLFAFVEGKVKFQRNGSAVTCALKTKSGRPDPVTSLKVTQTSDNSVFVNCSRPNNIRGPHLSYDLEVILKNSKSEVVYNSSQDSCAFVVDNLWYSTDYQILVYSCNGEKRGKPEIKYHTTSYNSKALIGFLVFLIIVTSIALLVVLYKIYDLHKKRSSNLDEQQELVERDDERQLMSVEPIQADVLLETYKRKIADEGRLFLAEFQSIPRVFSKFSIKDARKPFNQNKNRYVDILPYDYNRVELSEINGDAGSTYINASYIDGFKEPRKYIAAQGPRDETIDDFWRMIWEQKATVIVMVTKCEEGNRNKCAEYWPSVEEGSRTYGDVIVKINEHKRCPDYIIQKMNITNRKEKGTGRAVTHIQFTSWPDHGVPEDSHLLLKLRRRVNAFSNFFSGPIVVHCSAGVGRTGTYIGIDAMLEGLEAEGKVDVYGYVVKLRRQRCLMVQVEAQYILIHQALVEYNQFGETEVNLADLNSHSYLHNMKKRDPPSEPSPLEAEFQRLPSYRSWRTQHIGNQEENKKKNRNSHVIPYDFNRVTLKHELEMSKESEHDSDESSDDDSDAEETSKYINASFVMSYWKPEMMIAAQGPLKETIGDFWQMIFQRKVKVIVMLTELMHGDQEICAQYWGEGKQTHGDLEVDIKDTSISPMYTVREFELRYSKRKDTRTVYQYQYTNWSVGQLPAEAKELVSMIQNLKQKLPKKTSTEGNKYHKSVPILVHCRDGSEQTGVFCALLNLMESAETEEVVDVFQVVKSLRKARPGMVSTYEQYEFLYDIIASTYPAQNGQVKKSSKQEDKIEFDNEVDQAKQDANCVSSTGAPDQTQDGSKEAEGSKSTISSERPEHSPNGPASPVSTESS</sequence>
<dbReference type="Pfam" id="PF00102">
    <property type="entry name" value="Y_phosphatase"/>
    <property type="match status" value="2"/>
</dbReference>
<dbReference type="OMA" id="ILHYIIH"/>
<evidence type="ECO:0000256" key="3">
    <source>
        <dbReference type="ARBA" id="ARBA00022475"/>
    </source>
</evidence>
<dbReference type="GO" id="GO:0044855">
    <property type="term" value="P:plasma membrane raft distribution"/>
    <property type="evidence" value="ECO:0007669"/>
    <property type="project" value="Ensembl"/>
</dbReference>
<dbReference type="GO" id="GO:0051607">
    <property type="term" value="P:defense response to virus"/>
    <property type="evidence" value="ECO:0007669"/>
    <property type="project" value="Ensembl"/>
</dbReference>
<keyword evidence="12" id="KW-0325">Glycoprotein</keyword>
<dbReference type="GO" id="GO:0050766">
    <property type="term" value="P:positive regulation of phagocytosis"/>
    <property type="evidence" value="ECO:0007669"/>
    <property type="project" value="Ensembl"/>
</dbReference>
<evidence type="ECO:0000256" key="2">
    <source>
        <dbReference type="ARBA" id="ARBA00013064"/>
    </source>
</evidence>
<dbReference type="GO" id="GO:0034113">
    <property type="term" value="P:heterotypic cell-cell adhesion"/>
    <property type="evidence" value="ECO:0007669"/>
    <property type="project" value="Ensembl"/>
</dbReference>
<dbReference type="Ensembl" id="ENSCLAT00000024141.1">
    <property type="protein sequence ID" value="ENSCLAP00000023914.1"/>
    <property type="gene ID" value="ENSCLAG00000016409.1"/>
</dbReference>
<dbReference type="GO" id="GO:0042100">
    <property type="term" value="P:B cell proliferation"/>
    <property type="evidence" value="ECO:0007669"/>
    <property type="project" value="Ensembl"/>
</dbReference>
<dbReference type="InterPro" id="IPR024739">
    <property type="entry name" value="PTP_recept_N"/>
</dbReference>
<dbReference type="GO" id="GO:0002925">
    <property type="term" value="P:positive regulation of humoral immune response mediated by circulating immunoglobulin"/>
    <property type="evidence" value="ECO:0007669"/>
    <property type="project" value="Ensembl"/>
</dbReference>
<evidence type="ECO:0000256" key="14">
    <source>
        <dbReference type="ARBA" id="ARBA00061377"/>
    </source>
</evidence>
<dbReference type="GO" id="GO:0032677">
    <property type="term" value="P:regulation of interleukin-8 production"/>
    <property type="evidence" value="ECO:0007669"/>
    <property type="project" value="Ensembl"/>
</dbReference>
<dbReference type="FunFam" id="3.90.190.10:FF:000042">
    <property type="entry name" value="receptor-type tyrosine-protein phosphatase C isoform X1"/>
    <property type="match status" value="1"/>
</dbReference>
<dbReference type="SUPFAM" id="SSF52799">
    <property type="entry name" value="(Phosphotyrosine protein) phosphatases II"/>
    <property type="match status" value="2"/>
</dbReference>
<dbReference type="CTD" id="5788"/>
<keyword evidence="9" id="KW-0904">Protein phosphatase</keyword>
<evidence type="ECO:0000256" key="13">
    <source>
        <dbReference type="ARBA" id="ARBA00051722"/>
    </source>
</evidence>
<evidence type="ECO:0000313" key="24">
    <source>
        <dbReference type="Proteomes" id="UP000694398"/>
    </source>
</evidence>
<dbReference type="GO" id="GO:0050857">
    <property type="term" value="P:positive regulation of antigen receptor-mediated signaling pathway"/>
    <property type="evidence" value="ECO:0007669"/>
    <property type="project" value="Ensembl"/>
</dbReference>
<dbReference type="GO" id="GO:0006933">
    <property type="term" value="P:negative regulation of cell adhesion involved in substrate-bound cell migration"/>
    <property type="evidence" value="ECO:0007669"/>
    <property type="project" value="Ensembl"/>
</dbReference>
<evidence type="ECO:0000256" key="12">
    <source>
        <dbReference type="ARBA" id="ARBA00023180"/>
    </source>
</evidence>
<feature type="compositionally biased region" description="Low complexity" evidence="17">
    <location>
        <begin position="211"/>
        <end position="223"/>
    </location>
</feature>
<keyword evidence="7" id="KW-0677">Repeat</keyword>
<dbReference type="InterPro" id="IPR050348">
    <property type="entry name" value="Protein-Tyr_Phosphatase"/>
</dbReference>
<dbReference type="PROSITE" id="PS50056">
    <property type="entry name" value="TYR_PHOSPHATASE_2"/>
    <property type="match status" value="2"/>
</dbReference>
<dbReference type="GO" id="GO:0044770">
    <property type="term" value="P:cell cycle phase transition"/>
    <property type="evidence" value="ECO:0007669"/>
    <property type="project" value="Ensembl"/>
</dbReference>
<feature type="compositionally biased region" description="Polar residues" evidence="17">
    <location>
        <begin position="114"/>
        <end position="133"/>
    </location>
</feature>
<dbReference type="GO" id="GO:0048864">
    <property type="term" value="P:stem cell development"/>
    <property type="evidence" value="ECO:0007669"/>
    <property type="project" value="Ensembl"/>
</dbReference>
<feature type="chain" id="PRO_5044679487" description="Receptor-type tyrosine-protein phosphatase C" evidence="19">
    <location>
        <begin position="26"/>
        <end position="1312"/>
    </location>
</feature>
<dbReference type="PRINTS" id="PR00700">
    <property type="entry name" value="PRTYPHPHTASE"/>
</dbReference>
<dbReference type="SMART" id="SM00194">
    <property type="entry name" value="PTPc"/>
    <property type="match status" value="2"/>
</dbReference>
<dbReference type="GO" id="GO:2000648">
    <property type="term" value="P:positive regulation of stem cell proliferation"/>
    <property type="evidence" value="ECO:0007669"/>
    <property type="project" value="Ensembl"/>
</dbReference>
<keyword evidence="5 18" id="KW-0812">Transmembrane</keyword>
<dbReference type="GO" id="GO:0032743">
    <property type="term" value="P:positive regulation of interleukin-2 production"/>
    <property type="evidence" value="ECO:0007669"/>
    <property type="project" value="Ensembl"/>
</dbReference>
<keyword evidence="24" id="KW-1185">Reference proteome</keyword>
<dbReference type="InterPro" id="IPR036116">
    <property type="entry name" value="FN3_sf"/>
</dbReference>
<dbReference type="GO" id="GO:0050853">
    <property type="term" value="P:B cell receptor signaling pathway"/>
    <property type="evidence" value="ECO:0007669"/>
    <property type="project" value="Ensembl"/>
</dbReference>
<dbReference type="InterPro" id="IPR029021">
    <property type="entry name" value="Prot-tyrosine_phosphatase-like"/>
</dbReference>
<dbReference type="Pfam" id="PF00041">
    <property type="entry name" value="fn3"/>
    <property type="match status" value="1"/>
</dbReference>
<evidence type="ECO:0000256" key="8">
    <source>
        <dbReference type="ARBA" id="ARBA00022801"/>
    </source>
</evidence>
<evidence type="ECO:0000259" key="22">
    <source>
        <dbReference type="PROSITE" id="PS50853"/>
    </source>
</evidence>
<feature type="domain" description="Tyrosine specific protein phosphatases" evidence="21">
    <location>
        <begin position="836"/>
        <end position="907"/>
    </location>
</feature>
<evidence type="ECO:0000256" key="6">
    <source>
        <dbReference type="ARBA" id="ARBA00022729"/>
    </source>
</evidence>
<evidence type="ECO:0000256" key="17">
    <source>
        <dbReference type="SAM" id="MobiDB-lite"/>
    </source>
</evidence>
<feature type="compositionally biased region" description="Polar residues" evidence="17">
    <location>
        <begin position="1266"/>
        <end position="1279"/>
    </location>
</feature>
<dbReference type="CDD" id="cd14558">
    <property type="entry name" value="R-PTP-C-2"/>
    <property type="match status" value="1"/>
</dbReference>
<dbReference type="GeneID" id="102002992"/>
<evidence type="ECO:0000313" key="23">
    <source>
        <dbReference type="Ensembl" id="ENSCLAP00000023914.1"/>
    </source>
</evidence>
<dbReference type="GeneTree" id="ENSGT00940000159457"/>
<keyword evidence="10 18" id="KW-1133">Transmembrane helix</keyword>
<dbReference type="GO" id="GO:0048304">
    <property type="term" value="P:positive regulation of isotype switching to IgG isotypes"/>
    <property type="evidence" value="ECO:0007669"/>
    <property type="project" value="Ensembl"/>
</dbReference>
<dbReference type="GO" id="GO:0019901">
    <property type="term" value="F:protein kinase binding"/>
    <property type="evidence" value="ECO:0007669"/>
    <property type="project" value="Ensembl"/>
</dbReference>
<dbReference type="SMART" id="SM00060">
    <property type="entry name" value="FN3"/>
    <property type="match status" value="2"/>
</dbReference>
<dbReference type="EC" id="3.1.3.48" evidence="2"/>
<dbReference type="GO" id="GO:0060369">
    <property type="term" value="P:positive regulation of Fc receptor mediated stimulatory signaling pathway"/>
    <property type="evidence" value="ECO:0007669"/>
    <property type="project" value="Ensembl"/>
</dbReference>